<evidence type="ECO:0008006" key="4">
    <source>
        <dbReference type="Google" id="ProtNLM"/>
    </source>
</evidence>
<dbReference type="EMBL" id="CABITT030000003">
    <property type="protein sequence ID" value="VVA97313.1"/>
    <property type="molecule type" value="Genomic_DNA"/>
</dbReference>
<proteinExistence type="predicted"/>
<feature type="region of interest" description="Disordered" evidence="1">
    <location>
        <begin position="1"/>
        <end position="20"/>
    </location>
</feature>
<evidence type="ECO:0000256" key="1">
    <source>
        <dbReference type="SAM" id="MobiDB-lite"/>
    </source>
</evidence>
<gene>
    <name evidence="2" type="ORF">ANE_LOCUS7758</name>
</gene>
<dbReference type="AlphaFoldDB" id="A0A565B7I3"/>
<evidence type="ECO:0000313" key="3">
    <source>
        <dbReference type="Proteomes" id="UP000489600"/>
    </source>
</evidence>
<dbReference type="Proteomes" id="UP000489600">
    <property type="component" value="Unassembled WGS sequence"/>
</dbReference>
<reference evidence="2" key="1">
    <citation type="submission" date="2019-07" db="EMBL/GenBank/DDBJ databases">
        <authorList>
            <person name="Dittberner H."/>
        </authorList>
    </citation>
    <scope>NUCLEOTIDE SEQUENCE [LARGE SCALE GENOMIC DNA]</scope>
</reference>
<keyword evidence="3" id="KW-1185">Reference proteome</keyword>
<feature type="compositionally biased region" description="Basic residues" evidence="1">
    <location>
        <begin position="9"/>
        <end position="18"/>
    </location>
</feature>
<name>A0A565B7I3_9BRAS</name>
<dbReference type="OrthoDB" id="1001247at2759"/>
<organism evidence="2 3">
    <name type="scientific">Arabis nemorensis</name>
    <dbReference type="NCBI Taxonomy" id="586526"/>
    <lineage>
        <taxon>Eukaryota</taxon>
        <taxon>Viridiplantae</taxon>
        <taxon>Streptophyta</taxon>
        <taxon>Embryophyta</taxon>
        <taxon>Tracheophyta</taxon>
        <taxon>Spermatophyta</taxon>
        <taxon>Magnoliopsida</taxon>
        <taxon>eudicotyledons</taxon>
        <taxon>Gunneridae</taxon>
        <taxon>Pentapetalae</taxon>
        <taxon>rosids</taxon>
        <taxon>malvids</taxon>
        <taxon>Brassicales</taxon>
        <taxon>Brassicaceae</taxon>
        <taxon>Arabideae</taxon>
        <taxon>Arabis</taxon>
    </lineage>
</organism>
<evidence type="ECO:0000313" key="2">
    <source>
        <dbReference type="EMBL" id="VVA97313.1"/>
    </source>
</evidence>
<comment type="caution">
    <text evidence="2">The sequence shown here is derived from an EMBL/GenBank/DDBJ whole genome shotgun (WGS) entry which is preliminary data.</text>
</comment>
<accession>A0A565B7I3</accession>
<protein>
    <recommendedName>
        <fullName evidence="4">MBD domain-containing protein</fullName>
    </recommendedName>
</protein>
<sequence>MEIGEGSKSGHRSQKRLSRGSVRISLMESVDNLSEEGIKTLRTVNRKRPKPLGEIPFTSSAIFDNTCPRYDWLCSGWIVEERSKLSDRLYRYYYDPMGRVYDARYKVEDLCQDIEKNRVVIILGD</sequence>